<comment type="caution">
    <text evidence="1">The sequence shown here is derived from an EMBL/GenBank/DDBJ whole genome shotgun (WGS) entry which is preliminary data.</text>
</comment>
<dbReference type="VEuPathDB" id="VectorBase:RSAN_031559"/>
<sequence>MDSVRDSVDGSWNRLHLLTGQDLYNIQRDFNINCDERLHSDDYTSVLLWVEKMKLLDDNPVLFFKQQGTTDNATVLQRQDTELLDDDDFMLAMMTNPQKELLEKLGSDRLCVDGTHGTTGKC</sequence>
<gene>
    <name evidence="1" type="ORF">HPB52_006798</name>
</gene>
<reference evidence="1" key="1">
    <citation type="journal article" date="2020" name="Cell">
        <title>Large-Scale Comparative Analyses of Tick Genomes Elucidate Their Genetic Diversity and Vector Capacities.</title>
        <authorList>
            <consortium name="Tick Genome and Microbiome Consortium (TIGMIC)"/>
            <person name="Jia N."/>
            <person name="Wang J."/>
            <person name="Shi W."/>
            <person name="Du L."/>
            <person name="Sun Y."/>
            <person name="Zhan W."/>
            <person name="Jiang J.F."/>
            <person name="Wang Q."/>
            <person name="Zhang B."/>
            <person name="Ji P."/>
            <person name="Bell-Sakyi L."/>
            <person name="Cui X.M."/>
            <person name="Yuan T.T."/>
            <person name="Jiang B.G."/>
            <person name="Yang W.F."/>
            <person name="Lam T.T."/>
            <person name="Chang Q.C."/>
            <person name="Ding S.J."/>
            <person name="Wang X.J."/>
            <person name="Zhu J.G."/>
            <person name="Ruan X.D."/>
            <person name="Zhao L."/>
            <person name="Wei J.T."/>
            <person name="Ye R.Z."/>
            <person name="Que T.C."/>
            <person name="Du C.H."/>
            <person name="Zhou Y.H."/>
            <person name="Cheng J.X."/>
            <person name="Dai P.F."/>
            <person name="Guo W.B."/>
            <person name="Han X.H."/>
            <person name="Huang E.J."/>
            <person name="Li L.F."/>
            <person name="Wei W."/>
            <person name="Gao Y.C."/>
            <person name="Liu J.Z."/>
            <person name="Shao H.Z."/>
            <person name="Wang X."/>
            <person name="Wang C.C."/>
            <person name="Yang T.C."/>
            <person name="Huo Q.B."/>
            <person name="Li W."/>
            <person name="Chen H.Y."/>
            <person name="Chen S.E."/>
            <person name="Zhou L.G."/>
            <person name="Ni X.B."/>
            <person name="Tian J.H."/>
            <person name="Sheng Y."/>
            <person name="Liu T."/>
            <person name="Pan Y.S."/>
            <person name="Xia L.Y."/>
            <person name="Li J."/>
            <person name="Zhao F."/>
            <person name="Cao W.C."/>
        </authorList>
    </citation>
    <scope>NUCLEOTIDE SEQUENCE</scope>
    <source>
        <strain evidence="1">Rsan-2018</strain>
    </source>
</reference>
<accession>A0A9D4QDE1</accession>
<evidence type="ECO:0000313" key="2">
    <source>
        <dbReference type="Proteomes" id="UP000821837"/>
    </source>
</evidence>
<evidence type="ECO:0000313" key="1">
    <source>
        <dbReference type="EMBL" id="KAH7975921.1"/>
    </source>
</evidence>
<proteinExistence type="predicted"/>
<dbReference type="AlphaFoldDB" id="A0A9D4QDE1"/>
<protein>
    <submittedName>
        <fullName evidence="1">Uncharacterized protein</fullName>
    </submittedName>
</protein>
<dbReference type="EMBL" id="JABSTV010001246">
    <property type="protein sequence ID" value="KAH7975921.1"/>
    <property type="molecule type" value="Genomic_DNA"/>
</dbReference>
<reference evidence="1" key="2">
    <citation type="submission" date="2021-09" db="EMBL/GenBank/DDBJ databases">
        <authorList>
            <person name="Jia N."/>
            <person name="Wang J."/>
            <person name="Shi W."/>
            <person name="Du L."/>
            <person name="Sun Y."/>
            <person name="Zhan W."/>
            <person name="Jiang J."/>
            <person name="Wang Q."/>
            <person name="Zhang B."/>
            <person name="Ji P."/>
            <person name="Sakyi L.B."/>
            <person name="Cui X."/>
            <person name="Yuan T."/>
            <person name="Jiang B."/>
            <person name="Yang W."/>
            <person name="Lam T.T.-Y."/>
            <person name="Chang Q."/>
            <person name="Ding S."/>
            <person name="Wang X."/>
            <person name="Zhu J."/>
            <person name="Ruan X."/>
            <person name="Zhao L."/>
            <person name="Wei J."/>
            <person name="Que T."/>
            <person name="Du C."/>
            <person name="Cheng J."/>
            <person name="Dai P."/>
            <person name="Han X."/>
            <person name="Huang E."/>
            <person name="Gao Y."/>
            <person name="Liu J."/>
            <person name="Shao H."/>
            <person name="Ye R."/>
            <person name="Li L."/>
            <person name="Wei W."/>
            <person name="Wang X."/>
            <person name="Wang C."/>
            <person name="Huo Q."/>
            <person name="Li W."/>
            <person name="Guo W."/>
            <person name="Chen H."/>
            <person name="Chen S."/>
            <person name="Zhou L."/>
            <person name="Zhou L."/>
            <person name="Ni X."/>
            <person name="Tian J."/>
            <person name="Zhou Y."/>
            <person name="Sheng Y."/>
            <person name="Liu T."/>
            <person name="Pan Y."/>
            <person name="Xia L."/>
            <person name="Li J."/>
            <person name="Zhao F."/>
            <person name="Cao W."/>
        </authorList>
    </citation>
    <scope>NUCLEOTIDE SEQUENCE</scope>
    <source>
        <strain evidence="1">Rsan-2018</strain>
        <tissue evidence="1">Larvae</tissue>
    </source>
</reference>
<dbReference type="Proteomes" id="UP000821837">
    <property type="component" value="Chromosome 10"/>
</dbReference>
<organism evidence="1 2">
    <name type="scientific">Rhipicephalus sanguineus</name>
    <name type="common">Brown dog tick</name>
    <name type="synonym">Ixodes sanguineus</name>
    <dbReference type="NCBI Taxonomy" id="34632"/>
    <lineage>
        <taxon>Eukaryota</taxon>
        <taxon>Metazoa</taxon>
        <taxon>Ecdysozoa</taxon>
        <taxon>Arthropoda</taxon>
        <taxon>Chelicerata</taxon>
        <taxon>Arachnida</taxon>
        <taxon>Acari</taxon>
        <taxon>Parasitiformes</taxon>
        <taxon>Ixodida</taxon>
        <taxon>Ixodoidea</taxon>
        <taxon>Ixodidae</taxon>
        <taxon>Rhipicephalinae</taxon>
        <taxon>Rhipicephalus</taxon>
        <taxon>Rhipicephalus</taxon>
    </lineage>
</organism>
<keyword evidence="2" id="KW-1185">Reference proteome</keyword>
<name>A0A9D4QDE1_RHISA</name>